<keyword evidence="1" id="KW-0862">Zinc</keyword>
<dbReference type="AlphaFoldDB" id="A0A813KE54"/>
<dbReference type="PROSITE" id="PS50089">
    <property type="entry name" value="ZF_RING_2"/>
    <property type="match status" value="1"/>
</dbReference>
<feature type="transmembrane region" description="Helical" evidence="2">
    <location>
        <begin position="284"/>
        <end position="303"/>
    </location>
</feature>
<dbReference type="InterPro" id="IPR013083">
    <property type="entry name" value="Znf_RING/FYVE/PHD"/>
</dbReference>
<evidence type="ECO:0000313" key="4">
    <source>
        <dbReference type="EMBL" id="CAE8701132.1"/>
    </source>
</evidence>
<keyword evidence="2" id="KW-1133">Transmembrane helix</keyword>
<evidence type="ECO:0000259" key="3">
    <source>
        <dbReference type="PROSITE" id="PS50089"/>
    </source>
</evidence>
<evidence type="ECO:0000256" key="2">
    <source>
        <dbReference type="SAM" id="Phobius"/>
    </source>
</evidence>
<dbReference type="InterPro" id="IPR001841">
    <property type="entry name" value="Znf_RING"/>
</dbReference>
<evidence type="ECO:0000256" key="1">
    <source>
        <dbReference type="PROSITE-ProRule" id="PRU00175"/>
    </source>
</evidence>
<reference evidence="4" key="1">
    <citation type="submission" date="2021-02" db="EMBL/GenBank/DDBJ databases">
        <authorList>
            <person name="Dougan E. K."/>
            <person name="Rhodes N."/>
            <person name="Thang M."/>
            <person name="Chan C."/>
        </authorList>
    </citation>
    <scope>NUCLEOTIDE SEQUENCE</scope>
</reference>
<gene>
    <name evidence="4" type="ORF">PGLA2088_LOCUS31904</name>
</gene>
<comment type="caution">
    <text evidence="4">The sequence shown here is derived from an EMBL/GenBank/DDBJ whole genome shotgun (WGS) entry which is preliminary data.</text>
</comment>
<evidence type="ECO:0000313" key="5">
    <source>
        <dbReference type="Proteomes" id="UP000626109"/>
    </source>
</evidence>
<feature type="domain" description="RING-type" evidence="3">
    <location>
        <begin position="83"/>
        <end position="121"/>
    </location>
</feature>
<feature type="transmembrane region" description="Helical" evidence="2">
    <location>
        <begin position="254"/>
        <end position="278"/>
    </location>
</feature>
<dbReference type="Pfam" id="PF13920">
    <property type="entry name" value="zf-C3HC4_3"/>
    <property type="match status" value="1"/>
</dbReference>
<dbReference type="Proteomes" id="UP000626109">
    <property type="component" value="Unassembled WGS sequence"/>
</dbReference>
<organism evidence="4 5">
    <name type="scientific">Polarella glacialis</name>
    <name type="common">Dinoflagellate</name>
    <dbReference type="NCBI Taxonomy" id="89957"/>
    <lineage>
        <taxon>Eukaryota</taxon>
        <taxon>Sar</taxon>
        <taxon>Alveolata</taxon>
        <taxon>Dinophyceae</taxon>
        <taxon>Suessiales</taxon>
        <taxon>Suessiaceae</taxon>
        <taxon>Polarella</taxon>
    </lineage>
</organism>
<sequence>MVEHVWAMLSPHVTSSCWCRGQSAGNSPTQVVDVHQVVAPACNNNNNHHTKNNNNSNSNNNSNNLACCQQLFGQTSVELFAPCMVCAIHAASVLEVPCGHATVCGECFSDYQDALRCLRCRAEVTARVDVEAFLDEFTGRPVLCQLCGITPVDVLGLPCAHMSVCSRCLPAQPQRCSLCYRRLEQTCKVRWASSGYARGTAALSSQGPPLIQAPRRAPPVPCIAALKLVSPEIWTRQPWMWTWRYRRWRSTWSSCGLVAATSTITTTTTWSSYALVAAGKGESLLLLLLLFCCCCFVVVVGATTDS</sequence>
<accession>A0A813KE54</accession>
<keyword evidence="2" id="KW-0472">Membrane</keyword>
<dbReference type="SMART" id="SM00184">
    <property type="entry name" value="RING"/>
    <property type="match status" value="2"/>
</dbReference>
<keyword evidence="1" id="KW-0479">Metal-binding</keyword>
<name>A0A813KE54_POLGL</name>
<dbReference type="EMBL" id="CAJNNW010029683">
    <property type="protein sequence ID" value="CAE8701132.1"/>
    <property type="molecule type" value="Genomic_DNA"/>
</dbReference>
<dbReference type="Gene3D" id="3.30.40.10">
    <property type="entry name" value="Zinc/RING finger domain, C3HC4 (zinc finger)"/>
    <property type="match status" value="2"/>
</dbReference>
<keyword evidence="2" id="KW-0812">Transmembrane</keyword>
<dbReference type="GO" id="GO:0008270">
    <property type="term" value="F:zinc ion binding"/>
    <property type="evidence" value="ECO:0007669"/>
    <property type="project" value="UniProtKB-KW"/>
</dbReference>
<keyword evidence="1" id="KW-0863">Zinc-finger</keyword>
<protein>
    <recommendedName>
        <fullName evidence="3">RING-type domain-containing protein</fullName>
    </recommendedName>
</protein>
<proteinExistence type="predicted"/>